<feature type="region of interest" description="Disordered" evidence="1">
    <location>
        <begin position="73"/>
        <end position="111"/>
    </location>
</feature>
<accession>A0AAV2KZ42</accession>
<organism evidence="3 4">
    <name type="scientific">Knipowitschia caucasica</name>
    <name type="common">Caucasian dwarf goby</name>
    <name type="synonym">Pomatoschistus caucasicus</name>
    <dbReference type="NCBI Taxonomy" id="637954"/>
    <lineage>
        <taxon>Eukaryota</taxon>
        <taxon>Metazoa</taxon>
        <taxon>Chordata</taxon>
        <taxon>Craniata</taxon>
        <taxon>Vertebrata</taxon>
        <taxon>Euteleostomi</taxon>
        <taxon>Actinopterygii</taxon>
        <taxon>Neopterygii</taxon>
        <taxon>Teleostei</taxon>
        <taxon>Neoteleostei</taxon>
        <taxon>Acanthomorphata</taxon>
        <taxon>Gobiaria</taxon>
        <taxon>Gobiiformes</taxon>
        <taxon>Gobioidei</taxon>
        <taxon>Gobiidae</taxon>
        <taxon>Gobiinae</taxon>
        <taxon>Knipowitschia</taxon>
    </lineage>
</organism>
<keyword evidence="4" id="KW-1185">Reference proteome</keyword>
<name>A0AAV2KZ42_KNICA</name>
<keyword evidence="2" id="KW-0732">Signal</keyword>
<dbReference type="EMBL" id="OZ035824">
    <property type="protein sequence ID" value="CAL1593434.1"/>
    <property type="molecule type" value="Genomic_DNA"/>
</dbReference>
<evidence type="ECO:0000256" key="1">
    <source>
        <dbReference type="SAM" id="MobiDB-lite"/>
    </source>
</evidence>
<sequence>MAAWIVLFLFLFVCEGDTGGFSSAVNSSPPYGDLQRLSNSLKFTVGGRKLRLEEDKSAVHLFVQRPDRKLNENSVKSELARQSDTFKETSETGKTANENSKANKSVDGSVDSLVQTSGGEYWESGVRFEPEKRLHSRRKRSWLWNQFFVIEEYRGPEPVLIGRFSHHARTFALSYFCMQKSLTHAADARQSLMWGE</sequence>
<dbReference type="Proteomes" id="UP001497482">
    <property type="component" value="Chromosome 2"/>
</dbReference>
<feature type="chain" id="PRO_5043416112" evidence="2">
    <location>
        <begin position="17"/>
        <end position="196"/>
    </location>
</feature>
<gene>
    <name evidence="3" type="ORF">KC01_LOCUS22544</name>
</gene>
<feature type="compositionally biased region" description="Polar residues" evidence="1">
    <location>
        <begin position="92"/>
        <end position="103"/>
    </location>
</feature>
<evidence type="ECO:0000313" key="3">
    <source>
        <dbReference type="EMBL" id="CAL1593434.1"/>
    </source>
</evidence>
<feature type="signal peptide" evidence="2">
    <location>
        <begin position="1"/>
        <end position="16"/>
    </location>
</feature>
<evidence type="ECO:0000313" key="4">
    <source>
        <dbReference type="Proteomes" id="UP001497482"/>
    </source>
</evidence>
<dbReference type="AlphaFoldDB" id="A0AAV2KZ42"/>
<proteinExistence type="predicted"/>
<evidence type="ECO:0000256" key="2">
    <source>
        <dbReference type="SAM" id="SignalP"/>
    </source>
</evidence>
<reference evidence="3 4" key="1">
    <citation type="submission" date="2024-04" db="EMBL/GenBank/DDBJ databases">
        <authorList>
            <person name="Waldvogel A.-M."/>
            <person name="Schoenle A."/>
        </authorList>
    </citation>
    <scope>NUCLEOTIDE SEQUENCE [LARGE SCALE GENOMIC DNA]</scope>
</reference>
<protein>
    <submittedName>
        <fullName evidence="3">Uncharacterized protein</fullName>
    </submittedName>
</protein>
<feature type="compositionally biased region" description="Basic and acidic residues" evidence="1">
    <location>
        <begin position="78"/>
        <end position="91"/>
    </location>
</feature>